<feature type="non-terminal residue" evidence="1">
    <location>
        <position position="66"/>
    </location>
</feature>
<protein>
    <submittedName>
        <fullName evidence="1">Uncharacterized protein</fullName>
    </submittedName>
</protein>
<proteinExistence type="predicted"/>
<gene>
    <name evidence="1" type="ORF">METZ01_LOCUS384314</name>
</gene>
<organism evidence="1">
    <name type="scientific">marine metagenome</name>
    <dbReference type="NCBI Taxonomy" id="408172"/>
    <lineage>
        <taxon>unclassified sequences</taxon>
        <taxon>metagenomes</taxon>
        <taxon>ecological metagenomes</taxon>
    </lineage>
</organism>
<dbReference type="AlphaFoldDB" id="A0A382UB02"/>
<sequence>MEYLTQKELARKKQKAEWYQRNKARINAGIKVTKKTEEEVKAHRKLYLKEYGQRPEVKARKKEYGQ</sequence>
<reference evidence="1" key="1">
    <citation type="submission" date="2018-05" db="EMBL/GenBank/DDBJ databases">
        <authorList>
            <person name="Lanie J.A."/>
            <person name="Ng W.-L."/>
            <person name="Kazmierczak K.M."/>
            <person name="Andrzejewski T.M."/>
            <person name="Davidsen T.M."/>
            <person name="Wayne K.J."/>
            <person name="Tettelin H."/>
            <person name="Glass J.I."/>
            <person name="Rusch D."/>
            <person name="Podicherti R."/>
            <person name="Tsui H.-C.T."/>
            <person name="Winkler M.E."/>
        </authorList>
    </citation>
    <scope>NUCLEOTIDE SEQUENCE</scope>
</reference>
<dbReference type="EMBL" id="UINC01142864">
    <property type="protein sequence ID" value="SVD31460.1"/>
    <property type="molecule type" value="Genomic_DNA"/>
</dbReference>
<accession>A0A382UB02</accession>
<name>A0A382UB02_9ZZZZ</name>
<evidence type="ECO:0000313" key="1">
    <source>
        <dbReference type="EMBL" id="SVD31460.1"/>
    </source>
</evidence>